<accession>A0A1I5WBS3</accession>
<dbReference type="AlphaFoldDB" id="A0A1I5WBS3"/>
<dbReference type="STRING" id="1079859.SAMN04515674_11196"/>
<dbReference type="GO" id="GO:0000160">
    <property type="term" value="P:phosphorelay signal transduction system"/>
    <property type="evidence" value="ECO:0007669"/>
    <property type="project" value="InterPro"/>
</dbReference>
<sequence>MFIFNPKLDAKYLEELYGGDPEITQMMFNLFLTDSIPSWEKVEGLIRDGQFAPAGELVHKIKPSFSMSGLTALHPQVQELEKSLKSGGEYNALIALYEDINGQLYDLKAIIQEDIDRLNQII</sequence>
<feature type="domain" description="HPt" evidence="1">
    <location>
        <begin position="27"/>
        <end position="98"/>
    </location>
</feature>
<dbReference type="GO" id="GO:0004672">
    <property type="term" value="F:protein kinase activity"/>
    <property type="evidence" value="ECO:0007669"/>
    <property type="project" value="UniProtKB-ARBA"/>
</dbReference>
<evidence type="ECO:0000259" key="1">
    <source>
        <dbReference type="Pfam" id="PF01627"/>
    </source>
</evidence>
<dbReference type="InterPro" id="IPR036641">
    <property type="entry name" value="HPT_dom_sf"/>
</dbReference>
<dbReference type="EMBL" id="FOXH01000011">
    <property type="protein sequence ID" value="SFQ17121.1"/>
    <property type="molecule type" value="Genomic_DNA"/>
</dbReference>
<keyword evidence="3" id="KW-1185">Reference proteome</keyword>
<protein>
    <submittedName>
        <fullName evidence="2">HPt (Histidine-containing phosphotransfer) domain-containing protein</fullName>
    </submittedName>
</protein>
<dbReference type="RefSeq" id="WP_092018480.1">
    <property type="nucleotide sequence ID" value="NZ_FOXH01000011.1"/>
</dbReference>
<reference evidence="2 3" key="1">
    <citation type="submission" date="2016-10" db="EMBL/GenBank/DDBJ databases">
        <authorList>
            <person name="de Groot N.N."/>
        </authorList>
    </citation>
    <scope>NUCLEOTIDE SEQUENCE [LARGE SCALE GENOMIC DNA]</scope>
    <source>
        <strain evidence="3">E92,LMG 26720,CCM 7988</strain>
    </source>
</reference>
<gene>
    <name evidence="2" type="ORF">SAMN04515674_11196</name>
</gene>
<dbReference type="Proteomes" id="UP000199306">
    <property type="component" value="Unassembled WGS sequence"/>
</dbReference>
<evidence type="ECO:0000313" key="2">
    <source>
        <dbReference type="EMBL" id="SFQ17121.1"/>
    </source>
</evidence>
<proteinExistence type="predicted"/>
<name>A0A1I5WBS3_9BACT</name>
<dbReference type="InterPro" id="IPR008207">
    <property type="entry name" value="Sig_transdc_His_kin_Hpt_dom"/>
</dbReference>
<evidence type="ECO:0000313" key="3">
    <source>
        <dbReference type="Proteomes" id="UP000199306"/>
    </source>
</evidence>
<dbReference type="OrthoDB" id="956591at2"/>
<dbReference type="Pfam" id="PF01627">
    <property type="entry name" value="Hpt"/>
    <property type="match status" value="1"/>
</dbReference>
<organism evidence="2 3">
    <name type="scientific">Pseudarcicella hirudinis</name>
    <dbReference type="NCBI Taxonomy" id="1079859"/>
    <lineage>
        <taxon>Bacteria</taxon>
        <taxon>Pseudomonadati</taxon>
        <taxon>Bacteroidota</taxon>
        <taxon>Cytophagia</taxon>
        <taxon>Cytophagales</taxon>
        <taxon>Flectobacillaceae</taxon>
        <taxon>Pseudarcicella</taxon>
    </lineage>
</organism>
<dbReference type="Gene3D" id="1.20.120.160">
    <property type="entry name" value="HPT domain"/>
    <property type="match status" value="1"/>
</dbReference>
<dbReference type="SUPFAM" id="SSF47226">
    <property type="entry name" value="Histidine-containing phosphotransfer domain, HPT domain"/>
    <property type="match status" value="1"/>
</dbReference>